<evidence type="ECO:0000313" key="2">
    <source>
        <dbReference type="EMBL" id="OPE53823.1"/>
    </source>
</evidence>
<evidence type="ECO:0000256" key="1">
    <source>
        <dbReference type="ARBA" id="ARBA00005254"/>
    </source>
</evidence>
<dbReference type="PANTHER" id="PTHR43684">
    <property type="match status" value="1"/>
</dbReference>
<dbReference type="OrthoDB" id="9777711at2"/>
<dbReference type="AlphaFoldDB" id="A0A1Q4HEG3"/>
<dbReference type="SUPFAM" id="SSF52096">
    <property type="entry name" value="ClpP/crotonase"/>
    <property type="match status" value="1"/>
</dbReference>
<dbReference type="PANTHER" id="PTHR43684:SF4">
    <property type="entry name" value="ENOYL-COA HYDRATASE_ISOMERASE FAMILY PROTEIN (AFU_ORTHOLOGUE AFUA_1G01890)"/>
    <property type="match status" value="1"/>
</dbReference>
<dbReference type="Proteomes" id="UP000220340">
    <property type="component" value="Unassembled WGS sequence"/>
</dbReference>
<evidence type="ECO:0000313" key="3">
    <source>
        <dbReference type="EMBL" id="PEG53250.1"/>
    </source>
</evidence>
<protein>
    <submittedName>
        <fullName evidence="3">Enoyl-CoA hydratase</fullName>
        <ecNumber evidence="3">4.2.1.17</ecNumber>
    </submittedName>
</protein>
<organism evidence="3 5">
    <name type="scientific">Mycolicibacterium diernhoferi</name>
    <dbReference type="NCBI Taxonomy" id="1801"/>
    <lineage>
        <taxon>Bacteria</taxon>
        <taxon>Bacillati</taxon>
        <taxon>Actinomycetota</taxon>
        <taxon>Actinomycetes</taxon>
        <taxon>Mycobacteriales</taxon>
        <taxon>Mycobacteriaceae</taxon>
        <taxon>Mycolicibacterium</taxon>
    </lineage>
</organism>
<reference evidence="2 4" key="1">
    <citation type="submission" date="2016-09" db="EMBL/GenBank/DDBJ databases">
        <title>genome sequences of unsequenced Mycobacteria.</title>
        <authorList>
            <person name="Greninger A.L."/>
            <person name="Jerome K.R."/>
            <person name="Mcnair B."/>
            <person name="Wallis C."/>
            <person name="Fang F."/>
        </authorList>
    </citation>
    <scope>NUCLEOTIDE SEQUENCE [LARGE SCALE GENOMIC DNA]</scope>
    <source>
        <strain evidence="2 4">BM1</strain>
    </source>
</reference>
<dbReference type="Pfam" id="PF00378">
    <property type="entry name" value="ECH_1"/>
    <property type="match status" value="2"/>
</dbReference>
<dbReference type="EMBL" id="PDCR01000021">
    <property type="protein sequence ID" value="PEG53250.1"/>
    <property type="molecule type" value="Genomic_DNA"/>
</dbReference>
<keyword evidence="3" id="KW-0456">Lyase</keyword>
<dbReference type="RefSeq" id="WP_073856233.1">
    <property type="nucleotide sequence ID" value="NZ_BAAATC010000020.1"/>
</dbReference>
<dbReference type="InterPro" id="IPR001753">
    <property type="entry name" value="Enoyl-CoA_hydra/iso"/>
</dbReference>
<comment type="similarity">
    <text evidence="1">Belongs to the enoyl-CoA hydratase/isomerase family.</text>
</comment>
<dbReference type="InterPro" id="IPR051053">
    <property type="entry name" value="ECH/Chromodomain_protein"/>
</dbReference>
<gene>
    <name evidence="2" type="ORF">BV510_13520</name>
    <name evidence="3" type="ORF">CRI78_16655</name>
</gene>
<dbReference type="CDD" id="cd06558">
    <property type="entry name" value="crotonase-like"/>
    <property type="match status" value="1"/>
</dbReference>
<dbReference type="NCBIfam" id="NF006109">
    <property type="entry name" value="PRK08260.1"/>
    <property type="match status" value="1"/>
</dbReference>
<sequence>MNLSTLQHDVADGVLTVTLNRPDSLNAFTVEMADELEWTFRHVNDRDDVRAVIVTGAGRAFCAGMDLADTGNAFGLDESLRPTLADMDDLDDPRLRRVRDTGGRVTLAIHDCRKPVIAAINGPAVGIGATMTLAMDARLISERGRIGFVFGKLGITPEAASTWFLPRIVGLDTALDLLFSAEILDAQGALDKGLVRSAHAGDELLSAATELADRWTKGKSPVAVALARQLLYRNVTLEHPVDAHRVDSLAMFYTSIADGAEGVAAFREKRDPRFTATASSDMPPFYADWTR</sequence>
<dbReference type="Gene3D" id="3.90.226.10">
    <property type="entry name" value="2-enoyl-CoA Hydratase, Chain A, domain 1"/>
    <property type="match status" value="1"/>
</dbReference>
<dbReference type="InterPro" id="IPR029045">
    <property type="entry name" value="ClpP/crotonase-like_dom_sf"/>
</dbReference>
<dbReference type="GO" id="GO:0004300">
    <property type="term" value="F:enoyl-CoA hydratase activity"/>
    <property type="evidence" value="ECO:0007669"/>
    <property type="project" value="UniProtKB-EC"/>
</dbReference>
<dbReference type="EC" id="4.2.1.17" evidence="3"/>
<dbReference type="Proteomes" id="UP000191039">
    <property type="component" value="Unassembled WGS sequence"/>
</dbReference>
<keyword evidence="5" id="KW-1185">Reference proteome</keyword>
<name>A0A1Q4HEG3_9MYCO</name>
<proteinExistence type="inferred from homology"/>
<dbReference type="STRING" id="1801.BRW64_10685"/>
<reference evidence="3 5" key="2">
    <citation type="submission" date="2017-10" db="EMBL/GenBank/DDBJ databases">
        <title>The new phylogeny of genus Mycobacterium.</title>
        <authorList>
            <person name="Tortoli E."/>
            <person name="Trovato A."/>
            <person name="Cirillo D.M."/>
        </authorList>
    </citation>
    <scope>NUCLEOTIDE SEQUENCE [LARGE SCALE GENOMIC DNA]</scope>
    <source>
        <strain evidence="3 5">IP141170001</strain>
    </source>
</reference>
<accession>A0A1Q4HEG3</accession>
<comment type="caution">
    <text evidence="3">The sequence shown here is derived from an EMBL/GenBank/DDBJ whole genome shotgun (WGS) entry which is preliminary data.</text>
</comment>
<dbReference type="EMBL" id="MIJD01000127">
    <property type="protein sequence ID" value="OPE53823.1"/>
    <property type="molecule type" value="Genomic_DNA"/>
</dbReference>
<evidence type="ECO:0000313" key="5">
    <source>
        <dbReference type="Proteomes" id="UP000220340"/>
    </source>
</evidence>
<evidence type="ECO:0000313" key="4">
    <source>
        <dbReference type="Proteomes" id="UP000191039"/>
    </source>
</evidence>